<evidence type="ECO:0000313" key="2">
    <source>
        <dbReference type="Proteomes" id="UP001631969"/>
    </source>
</evidence>
<protein>
    <submittedName>
        <fullName evidence="1">GNAT family N-acetyltransferase</fullName>
        <ecNumber evidence="1">2.3.-.-</ecNumber>
    </submittedName>
</protein>
<comment type="caution">
    <text evidence="1">The sequence shown here is derived from an EMBL/GenBank/DDBJ whole genome shotgun (WGS) entry which is preliminary data.</text>
</comment>
<keyword evidence="1" id="KW-0808">Transferase</keyword>
<dbReference type="Proteomes" id="UP001631969">
    <property type="component" value="Unassembled WGS sequence"/>
</dbReference>
<organism evidence="1 2">
    <name type="scientific">Paenibacillus mesotrionivorans</name>
    <dbReference type="NCBI Taxonomy" id="3160968"/>
    <lineage>
        <taxon>Bacteria</taxon>
        <taxon>Bacillati</taxon>
        <taxon>Bacillota</taxon>
        <taxon>Bacilli</taxon>
        <taxon>Bacillales</taxon>
        <taxon>Paenibacillaceae</taxon>
        <taxon>Paenibacillus</taxon>
    </lineage>
</organism>
<reference evidence="1" key="1">
    <citation type="submission" date="2024-12" db="EMBL/GenBank/DDBJ databases">
        <authorList>
            <person name="Wu N."/>
        </authorList>
    </citation>
    <scope>NUCLEOTIDE SEQUENCE</scope>
    <source>
        <strain evidence="1">P15</strain>
    </source>
</reference>
<evidence type="ECO:0000313" key="1">
    <source>
        <dbReference type="EMBL" id="MFM9328226.1"/>
    </source>
</evidence>
<name>A0ACC7NVW6_9BACL</name>
<accession>A0ACC7NVW6</accession>
<proteinExistence type="predicted"/>
<dbReference type="EC" id="2.3.-.-" evidence="1"/>
<keyword evidence="1" id="KW-0012">Acyltransferase</keyword>
<dbReference type="EMBL" id="JBJURJ010000004">
    <property type="protein sequence ID" value="MFM9328226.1"/>
    <property type="molecule type" value="Genomic_DNA"/>
</dbReference>
<gene>
    <name evidence="1" type="ORF">ACI1P1_08010</name>
</gene>
<keyword evidence="2" id="KW-1185">Reference proteome</keyword>
<sequence>MHIEFDGYLISDDKMLLSVEAISGFLGRSYWASERPVEVIEASIRNSLCYGLYHEGRQIGFARAVTDLATMYWLADVYVDEAYRGTGLGKKLVDAVINSEELRGLTGRLGTKDAHELYKQFGFVMDEGKAMARRAGG</sequence>